<dbReference type="Gene3D" id="3.40.190.290">
    <property type="match status" value="1"/>
</dbReference>
<keyword evidence="4" id="KW-0804">Transcription</keyword>
<feature type="domain" description="HTH lysR-type" evidence="5">
    <location>
        <begin position="1"/>
        <end position="58"/>
    </location>
</feature>
<dbReference type="GO" id="GO:0043565">
    <property type="term" value="F:sequence-specific DNA binding"/>
    <property type="evidence" value="ECO:0007669"/>
    <property type="project" value="TreeGrafter"/>
</dbReference>
<dbReference type="GO" id="GO:0010628">
    <property type="term" value="P:positive regulation of gene expression"/>
    <property type="evidence" value="ECO:0007669"/>
    <property type="project" value="TreeGrafter"/>
</dbReference>
<dbReference type="Gene3D" id="1.10.10.10">
    <property type="entry name" value="Winged helix-like DNA-binding domain superfamily/Winged helix DNA-binding domain"/>
    <property type="match status" value="1"/>
</dbReference>
<evidence type="ECO:0000313" key="7">
    <source>
        <dbReference type="Proteomes" id="UP000575083"/>
    </source>
</evidence>
<dbReference type="PANTHER" id="PTHR30427:SF1">
    <property type="entry name" value="TRANSCRIPTIONAL ACTIVATOR PROTEIN LYSR"/>
    <property type="match status" value="1"/>
</dbReference>
<dbReference type="Pfam" id="PF03466">
    <property type="entry name" value="LysR_substrate"/>
    <property type="match status" value="1"/>
</dbReference>
<evidence type="ECO:0000256" key="3">
    <source>
        <dbReference type="ARBA" id="ARBA00023125"/>
    </source>
</evidence>
<dbReference type="Pfam" id="PF00126">
    <property type="entry name" value="HTH_1"/>
    <property type="match status" value="1"/>
</dbReference>
<dbReference type="SUPFAM" id="SSF53850">
    <property type="entry name" value="Periplasmic binding protein-like II"/>
    <property type="match status" value="1"/>
</dbReference>
<name>A0A7X0U9U9_9BURK</name>
<evidence type="ECO:0000259" key="5">
    <source>
        <dbReference type="PROSITE" id="PS50931"/>
    </source>
</evidence>
<comment type="similarity">
    <text evidence="1">Belongs to the LysR transcriptional regulatory family.</text>
</comment>
<keyword evidence="7" id="KW-1185">Reference proteome</keyword>
<gene>
    <name evidence="6" type="ORF">HNP48_002878</name>
</gene>
<sequence>MRLRHIEVFNAVMLTGSVSAAARLINVTQPAVSRILAHAELQLGFALFHRLKGRLVPTTEAQTLYPHIERLFAQLDDVQRLAASLKGDRREGSLHILTVLALSYEVLPRALRSFRALHPDVDVTIDALHSPQIISALVLQEADVGFVFSSIAHPSLSQELIADGYMVCVAPKGLLAPPLVQAGCVHLTDLADTPVVRLDVRDPIGTVMGHACREAGVGLRTAITVQTYHAALALAQHGHGVALVDACTAASADRSQVDVLALAPHIPVPIQSLRTVNRPASLLASAMATCMRQAVAETMASKALPAPRP</sequence>
<dbReference type="InterPro" id="IPR000847">
    <property type="entry name" value="LysR_HTH_N"/>
</dbReference>
<dbReference type="PROSITE" id="PS50931">
    <property type="entry name" value="HTH_LYSR"/>
    <property type="match status" value="1"/>
</dbReference>
<dbReference type="SUPFAM" id="SSF46785">
    <property type="entry name" value="Winged helix' DNA-binding domain"/>
    <property type="match status" value="1"/>
</dbReference>
<dbReference type="RefSeq" id="WP_184857971.1">
    <property type="nucleotide sequence ID" value="NZ_JACHLK010000005.1"/>
</dbReference>
<keyword evidence="2" id="KW-0805">Transcription regulation</keyword>
<protein>
    <submittedName>
        <fullName evidence="6">DNA-binding transcriptional LysR family regulator</fullName>
    </submittedName>
</protein>
<proteinExistence type="inferred from homology"/>
<evidence type="ECO:0000256" key="4">
    <source>
        <dbReference type="ARBA" id="ARBA00023163"/>
    </source>
</evidence>
<dbReference type="InterPro" id="IPR005119">
    <property type="entry name" value="LysR_subst-bd"/>
</dbReference>
<reference evidence="6 7" key="1">
    <citation type="submission" date="2020-08" db="EMBL/GenBank/DDBJ databases">
        <title>Functional genomics of gut bacteria from endangered species of beetles.</title>
        <authorList>
            <person name="Carlos-Shanley C."/>
        </authorList>
    </citation>
    <scope>NUCLEOTIDE SEQUENCE [LARGE SCALE GENOMIC DNA]</scope>
    <source>
        <strain evidence="6 7">S00198</strain>
    </source>
</reference>
<evidence type="ECO:0000313" key="6">
    <source>
        <dbReference type="EMBL" id="MBB6560204.1"/>
    </source>
</evidence>
<dbReference type="Proteomes" id="UP000575083">
    <property type="component" value="Unassembled WGS sequence"/>
</dbReference>
<dbReference type="PANTHER" id="PTHR30427">
    <property type="entry name" value="TRANSCRIPTIONAL ACTIVATOR PROTEIN LYSR"/>
    <property type="match status" value="1"/>
</dbReference>
<comment type="caution">
    <text evidence="6">The sequence shown here is derived from an EMBL/GenBank/DDBJ whole genome shotgun (WGS) entry which is preliminary data.</text>
</comment>
<dbReference type="GO" id="GO:0003700">
    <property type="term" value="F:DNA-binding transcription factor activity"/>
    <property type="evidence" value="ECO:0007669"/>
    <property type="project" value="InterPro"/>
</dbReference>
<accession>A0A7X0U9U9</accession>
<organism evidence="6 7">
    <name type="scientific">Acidovorax soli</name>
    <dbReference type="NCBI Taxonomy" id="592050"/>
    <lineage>
        <taxon>Bacteria</taxon>
        <taxon>Pseudomonadati</taxon>
        <taxon>Pseudomonadota</taxon>
        <taxon>Betaproteobacteria</taxon>
        <taxon>Burkholderiales</taxon>
        <taxon>Comamonadaceae</taxon>
        <taxon>Acidovorax</taxon>
    </lineage>
</organism>
<dbReference type="AlphaFoldDB" id="A0A7X0U9U9"/>
<dbReference type="InterPro" id="IPR036390">
    <property type="entry name" value="WH_DNA-bd_sf"/>
</dbReference>
<dbReference type="GO" id="GO:0009089">
    <property type="term" value="P:lysine biosynthetic process via diaminopimelate"/>
    <property type="evidence" value="ECO:0007669"/>
    <property type="project" value="TreeGrafter"/>
</dbReference>
<keyword evidence="3 6" id="KW-0238">DNA-binding</keyword>
<evidence type="ECO:0000256" key="2">
    <source>
        <dbReference type="ARBA" id="ARBA00023015"/>
    </source>
</evidence>
<dbReference type="EMBL" id="JACHLK010000005">
    <property type="protein sequence ID" value="MBB6560204.1"/>
    <property type="molecule type" value="Genomic_DNA"/>
</dbReference>
<dbReference type="InterPro" id="IPR036388">
    <property type="entry name" value="WH-like_DNA-bd_sf"/>
</dbReference>
<evidence type="ECO:0000256" key="1">
    <source>
        <dbReference type="ARBA" id="ARBA00009437"/>
    </source>
</evidence>